<keyword evidence="9" id="KW-1185">Reference proteome</keyword>
<dbReference type="PANTHER" id="PTHR11132">
    <property type="entry name" value="SOLUTE CARRIER FAMILY 35"/>
    <property type="match status" value="1"/>
</dbReference>
<dbReference type="GO" id="GO:0000139">
    <property type="term" value="C:Golgi membrane"/>
    <property type="evidence" value="ECO:0007669"/>
    <property type="project" value="UniProtKB-SubCell"/>
</dbReference>
<evidence type="ECO:0000256" key="1">
    <source>
        <dbReference type="ARBA" id="ARBA00003420"/>
    </source>
</evidence>
<dbReference type="RefSeq" id="XP_006692855.1">
    <property type="nucleotide sequence ID" value="XM_006692792.1"/>
</dbReference>
<dbReference type="GeneID" id="18256431"/>
<evidence type="ECO:0000256" key="4">
    <source>
        <dbReference type="ARBA" id="ARBA00022692"/>
    </source>
</evidence>
<dbReference type="HOGENOM" id="CLU_025360_1_2_1"/>
<comment type="function">
    <text evidence="1 7">Involved in the import of GDP-mannose from the cytoplasm into the Golgi lumen.</text>
</comment>
<dbReference type="KEGG" id="cthr:CTHT_0023930"/>
<keyword evidence="7" id="KW-0333">Golgi apparatus</keyword>
<comment type="subunit">
    <text evidence="3 7">Homooligomer.</text>
</comment>
<dbReference type="NCBIfam" id="TIGR00803">
    <property type="entry name" value="nst"/>
    <property type="match status" value="1"/>
</dbReference>
<feature type="transmembrane region" description="Helical" evidence="7">
    <location>
        <begin position="335"/>
        <end position="354"/>
    </location>
</feature>
<proteinExistence type="inferred from homology"/>
<dbReference type="GO" id="GO:0005789">
    <property type="term" value="C:endoplasmic reticulum membrane"/>
    <property type="evidence" value="ECO:0007669"/>
    <property type="project" value="UniProtKB-SubCell"/>
</dbReference>
<feature type="transmembrane region" description="Helical" evidence="7">
    <location>
        <begin position="243"/>
        <end position="260"/>
    </location>
</feature>
<keyword evidence="4 7" id="KW-0812">Transmembrane</keyword>
<organism evidence="9">
    <name type="scientific">Chaetomium thermophilum (strain DSM 1495 / CBS 144.50 / IMI 039719)</name>
    <name type="common">Thermochaetoides thermophila</name>
    <dbReference type="NCBI Taxonomy" id="759272"/>
    <lineage>
        <taxon>Eukaryota</taxon>
        <taxon>Fungi</taxon>
        <taxon>Dikarya</taxon>
        <taxon>Ascomycota</taxon>
        <taxon>Pezizomycotina</taxon>
        <taxon>Sordariomycetes</taxon>
        <taxon>Sordariomycetidae</taxon>
        <taxon>Sordariales</taxon>
        <taxon>Chaetomiaceae</taxon>
        <taxon>Thermochaetoides</taxon>
    </lineage>
</organism>
<reference evidence="8 9" key="1">
    <citation type="journal article" date="2011" name="Cell">
        <title>Insight into structure and assembly of the nuclear pore complex by utilizing the genome of a eukaryotic thermophile.</title>
        <authorList>
            <person name="Amlacher S."/>
            <person name="Sarges P."/>
            <person name="Flemming D."/>
            <person name="van Noort V."/>
            <person name="Kunze R."/>
            <person name="Devos D.P."/>
            <person name="Arumugam M."/>
            <person name="Bork P."/>
            <person name="Hurt E."/>
        </authorList>
    </citation>
    <scope>NUCLEOTIDE SEQUENCE [LARGE SCALE GENOMIC DNA]</scope>
    <source>
        <strain evidence="9">DSM 1495 / CBS 144.50 / IMI 039719</strain>
    </source>
</reference>
<keyword evidence="6 7" id="KW-0472">Membrane</keyword>
<gene>
    <name evidence="8" type="ORF">CTHT_0023930</name>
</gene>
<evidence type="ECO:0000256" key="5">
    <source>
        <dbReference type="ARBA" id="ARBA00022989"/>
    </source>
</evidence>
<dbReference type="InterPro" id="IPR050186">
    <property type="entry name" value="TPT_transporter"/>
</dbReference>
<dbReference type="EMBL" id="GL988041">
    <property type="protein sequence ID" value="EGS20559.1"/>
    <property type="molecule type" value="Genomic_DNA"/>
</dbReference>
<feature type="transmembrane region" description="Helical" evidence="7">
    <location>
        <begin position="280"/>
        <end position="302"/>
    </location>
</feature>
<evidence type="ECO:0000313" key="9">
    <source>
        <dbReference type="Proteomes" id="UP000008066"/>
    </source>
</evidence>
<protein>
    <recommendedName>
        <fullName evidence="7">GDP-mannose transporter</fullName>
        <shortName evidence="7">GMT</shortName>
    </recommendedName>
</protein>
<dbReference type="InterPro" id="IPR037185">
    <property type="entry name" value="EmrE-like"/>
</dbReference>
<dbReference type="Proteomes" id="UP000008066">
    <property type="component" value="Unassembled WGS sequence"/>
</dbReference>
<feature type="transmembrane region" description="Helical" evidence="7">
    <location>
        <begin position="74"/>
        <end position="95"/>
    </location>
</feature>
<evidence type="ECO:0000313" key="8">
    <source>
        <dbReference type="EMBL" id="EGS20559.1"/>
    </source>
</evidence>
<evidence type="ECO:0000256" key="6">
    <source>
        <dbReference type="ARBA" id="ARBA00023136"/>
    </source>
</evidence>
<dbReference type="SUPFAM" id="SSF103481">
    <property type="entry name" value="Multidrug resistance efflux transporter EmrE"/>
    <property type="match status" value="1"/>
</dbReference>
<evidence type="ECO:0000256" key="3">
    <source>
        <dbReference type="ARBA" id="ARBA00011182"/>
    </source>
</evidence>
<feature type="transmembrane region" description="Helical" evidence="7">
    <location>
        <begin position="115"/>
        <end position="137"/>
    </location>
</feature>
<dbReference type="STRING" id="759272.G0S534"/>
<feature type="transmembrane region" description="Helical" evidence="7">
    <location>
        <begin position="167"/>
        <end position="190"/>
    </location>
</feature>
<feature type="transmembrane region" description="Helical" evidence="7">
    <location>
        <begin position="210"/>
        <end position="231"/>
    </location>
</feature>
<evidence type="ECO:0000256" key="2">
    <source>
        <dbReference type="ARBA" id="ARBA00010425"/>
    </source>
</evidence>
<keyword evidence="7" id="KW-0968">Cytoplasmic vesicle</keyword>
<dbReference type="OMA" id="VWMLINC"/>
<keyword evidence="5 7" id="KW-1133">Transmembrane helix</keyword>
<comment type="subcellular location">
    <subcellularLocation>
        <location evidence="7">Golgi apparatus membrane</location>
        <topology evidence="7">Multi-pass membrane protein</topology>
    </subcellularLocation>
    <subcellularLocation>
        <location evidence="7">Cytoplasmic vesicle membrane</location>
        <topology evidence="7">Multi-pass membrane protein</topology>
    </subcellularLocation>
    <subcellularLocation>
        <location evidence="7">Endoplasmic reticulum membrane</location>
        <topology evidence="7">Multi-pass membrane protein</topology>
    </subcellularLocation>
</comment>
<dbReference type="eggNOG" id="KOG1444">
    <property type="taxonomic scope" value="Eukaryota"/>
</dbReference>
<keyword evidence="7" id="KW-0762">Sugar transport</keyword>
<evidence type="ECO:0000256" key="7">
    <source>
        <dbReference type="RuleBase" id="RU367097"/>
    </source>
</evidence>
<name>G0S534_CHATD</name>
<dbReference type="GO" id="GO:0030659">
    <property type="term" value="C:cytoplasmic vesicle membrane"/>
    <property type="evidence" value="ECO:0007669"/>
    <property type="project" value="UniProtKB-SubCell"/>
</dbReference>
<keyword evidence="7" id="KW-0813">Transport</keyword>
<comment type="similarity">
    <text evidence="2 7">Belongs to the TPT transporter family. SLC35D subfamily.</text>
</comment>
<feature type="transmembrane region" description="Helical" evidence="7">
    <location>
        <begin position="309"/>
        <end position="329"/>
    </location>
</feature>
<dbReference type="AlphaFoldDB" id="G0S534"/>
<accession>G0S534</accession>
<dbReference type="OrthoDB" id="417037at2759"/>
<sequence>MSNKKEDYDLRGADAVEKDPFLGRRPAARRPQPTPWQVWLDKIDHSPGASILAYCLSSISMTVVNKYVVSGSYWNLNFFYLAVQSLVCTLTILVFKHAGLFKNLAPFDPVKAKKWFPISLLLVGMIYTGAKALQYLSVPVYTIFKNLTIIVIAYGEVLWFGGSVTPLTLLSFGLMVLSSVIAAWADIQAALDGMHSLDTSSALSALNAGYAWMGMNVVCTSSYVLGMRKVIKKMNFKDYDTMFYNNLLTIPVLIVCSLLVEDWSAENLARNFPEETRNKLMIGMIYSGLAAIFISYCSAWCIRVTSSTTYSMVGALNKLPIAISGLIFFDAPITFGSVTAIIVGFISGLVFTWAKVRQKAQEAVGLPKPVTMSASSASNRDANSS</sequence>
<keyword evidence="7" id="KW-0256">Endoplasmic reticulum</keyword>